<dbReference type="NCBIfam" id="NF045726">
    <property type="entry name" value="XXplasma_LP"/>
    <property type="match status" value="1"/>
</dbReference>
<accession>A0ABT3BPI6</accession>
<dbReference type="InterPro" id="IPR054816">
    <property type="entry name" value="Lipoprotein_mollicutes-type_CS"/>
</dbReference>
<dbReference type="PROSITE" id="PS51257">
    <property type="entry name" value="PROKAR_LIPOPROTEIN"/>
    <property type="match status" value="1"/>
</dbReference>
<name>A0ABT3BPI6_9BACT</name>
<dbReference type="Proteomes" id="UP001207252">
    <property type="component" value="Unassembled WGS sequence"/>
</dbReference>
<keyword evidence="1" id="KW-0732">Signal</keyword>
<protein>
    <recommendedName>
        <fullName evidence="2">CARD domain-containing protein</fullName>
    </recommendedName>
</protein>
<dbReference type="RefSeq" id="WP_263817912.1">
    <property type="nucleotide sequence ID" value="NZ_JAOXHJ010000003.1"/>
</dbReference>
<feature type="signal peptide" evidence="1">
    <location>
        <begin position="1"/>
        <end position="19"/>
    </location>
</feature>
<reference evidence="3 4" key="1">
    <citation type="journal article" date="2020" name="Int. J. Syst. Evol. Microbiol.">
        <title>Ureaplasma miroungigenitalium sp. nov. isolated from northern elephant seals (Mirounga angustirostris) and Ureaplasma zalophigenitalium sp. nov. isolated from California sea lions (Zalophus californianus).</title>
        <authorList>
            <person name="Volokhov D.V."/>
            <person name="Gulland F.M."/>
            <person name="Gao Y."/>
            <person name="Chizhikov V.E."/>
        </authorList>
    </citation>
    <scope>NUCLEOTIDE SEQUENCE [LARGE SCALE GENOMIC DNA]</scope>
    <source>
        <strain evidence="3 4">CSL7644-GEN</strain>
    </source>
</reference>
<sequence length="121" mass="13587">MNKKTKRILGFVLAPIALAAVITPIVTSCTKQNGKAESAITTVTNKNNELEKIRAEFLQVINRIPGDKVKKDKMINEFNTAIDKMKSKSVLTDAEEELLIKQLKDQVQTAKLLVDKYFPKK</sequence>
<gene>
    <name evidence="3" type="ORF">OF365_01850</name>
</gene>
<comment type="caution">
    <text evidence="3">The sequence shown here is derived from an EMBL/GenBank/DDBJ whole genome shotgun (WGS) entry which is preliminary data.</text>
</comment>
<dbReference type="PROSITE" id="PS50209">
    <property type="entry name" value="CARD"/>
    <property type="match status" value="1"/>
</dbReference>
<evidence type="ECO:0000313" key="3">
    <source>
        <dbReference type="EMBL" id="MCV3754108.1"/>
    </source>
</evidence>
<proteinExistence type="predicted"/>
<keyword evidence="4" id="KW-1185">Reference proteome</keyword>
<dbReference type="EMBL" id="JAOXHJ010000003">
    <property type="protein sequence ID" value="MCV3754108.1"/>
    <property type="molecule type" value="Genomic_DNA"/>
</dbReference>
<evidence type="ECO:0000313" key="4">
    <source>
        <dbReference type="Proteomes" id="UP001207252"/>
    </source>
</evidence>
<organism evidence="3 4">
    <name type="scientific">Ureaplasma zalophigenitalium</name>
    <dbReference type="NCBI Taxonomy" id="907723"/>
    <lineage>
        <taxon>Bacteria</taxon>
        <taxon>Bacillati</taxon>
        <taxon>Mycoplasmatota</taxon>
        <taxon>Mycoplasmoidales</taxon>
        <taxon>Mycoplasmoidaceae</taxon>
        <taxon>Ureaplasma</taxon>
    </lineage>
</organism>
<evidence type="ECO:0000259" key="2">
    <source>
        <dbReference type="PROSITE" id="PS50209"/>
    </source>
</evidence>
<evidence type="ECO:0000256" key="1">
    <source>
        <dbReference type="SAM" id="SignalP"/>
    </source>
</evidence>
<feature type="chain" id="PRO_5045406464" description="CARD domain-containing protein" evidence="1">
    <location>
        <begin position="20"/>
        <end position="121"/>
    </location>
</feature>
<feature type="domain" description="CARD" evidence="2">
    <location>
        <begin position="42"/>
        <end position="121"/>
    </location>
</feature>
<dbReference type="InterPro" id="IPR001315">
    <property type="entry name" value="CARD"/>
</dbReference>